<gene>
    <name evidence="1" type="ORF">SAMN02745165_01302</name>
</gene>
<dbReference type="Proteomes" id="UP000184171">
    <property type="component" value="Unassembled WGS sequence"/>
</dbReference>
<name>A0A1M6FIP3_MALRU</name>
<sequence length="46" mass="5700">MNLYQTIKQATSKLFHDEEPQVRFSRRSKRSFRWLTMQTRNSRNKP</sequence>
<dbReference type="EMBL" id="FQZT01000003">
    <property type="protein sequence ID" value="SHI97534.1"/>
    <property type="molecule type" value="Genomic_DNA"/>
</dbReference>
<organism evidence="1 2">
    <name type="scientific">Malonomonas rubra DSM 5091</name>
    <dbReference type="NCBI Taxonomy" id="1122189"/>
    <lineage>
        <taxon>Bacteria</taxon>
        <taxon>Pseudomonadati</taxon>
        <taxon>Thermodesulfobacteriota</taxon>
        <taxon>Desulfuromonadia</taxon>
        <taxon>Desulfuromonadales</taxon>
        <taxon>Geopsychrobacteraceae</taxon>
        <taxon>Malonomonas</taxon>
    </lineage>
</organism>
<reference evidence="1 2" key="1">
    <citation type="submission" date="2016-11" db="EMBL/GenBank/DDBJ databases">
        <authorList>
            <person name="Jaros S."/>
            <person name="Januszkiewicz K."/>
            <person name="Wedrychowicz H."/>
        </authorList>
    </citation>
    <scope>NUCLEOTIDE SEQUENCE [LARGE SCALE GENOMIC DNA]</scope>
    <source>
        <strain evidence="1 2">DSM 5091</strain>
    </source>
</reference>
<dbReference type="AlphaFoldDB" id="A0A1M6FIP3"/>
<proteinExistence type="predicted"/>
<evidence type="ECO:0000313" key="1">
    <source>
        <dbReference type="EMBL" id="SHI97534.1"/>
    </source>
</evidence>
<protein>
    <submittedName>
        <fullName evidence="1">Uncharacterized protein</fullName>
    </submittedName>
</protein>
<keyword evidence="2" id="KW-1185">Reference proteome</keyword>
<accession>A0A1M6FIP3</accession>
<evidence type="ECO:0000313" key="2">
    <source>
        <dbReference type="Proteomes" id="UP000184171"/>
    </source>
</evidence>
<dbReference type="RefSeq" id="WP_153305030.1">
    <property type="nucleotide sequence ID" value="NZ_FQZT01000003.1"/>
</dbReference>